<evidence type="ECO:0000313" key="2">
    <source>
        <dbReference type="Proteomes" id="UP000499080"/>
    </source>
</evidence>
<dbReference type="AlphaFoldDB" id="A0A4Y2LWA1"/>
<keyword evidence="2" id="KW-1185">Reference proteome</keyword>
<evidence type="ECO:0000313" key="1">
    <source>
        <dbReference type="EMBL" id="GBN18400.1"/>
    </source>
</evidence>
<gene>
    <name evidence="1" type="ORF">AVEN_189331_1</name>
</gene>
<proteinExistence type="predicted"/>
<dbReference type="EMBL" id="BGPR01006374">
    <property type="protein sequence ID" value="GBN18400.1"/>
    <property type="molecule type" value="Genomic_DNA"/>
</dbReference>
<comment type="caution">
    <text evidence="1">The sequence shown here is derived from an EMBL/GenBank/DDBJ whole genome shotgun (WGS) entry which is preliminary data.</text>
</comment>
<organism evidence="1 2">
    <name type="scientific">Araneus ventricosus</name>
    <name type="common">Orbweaver spider</name>
    <name type="synonym">Epeira ventricosa</name>
    <dbReference type="NCBI Taxonomy" id="182803"/>
    <lineage>
        <taxon>Eukaryota</taxon>
        <taxon>Metazoa</taxon>
        <taxon>Ecdysozoa</taxon>
        <taxon>Arthropoda</taxon>
        <taxon>Chelicerata</taxon>
        <taxon>Arachnida</taxon>
        <taxon>Araneae</taxon>
        <taxon>Araneomorphae</taxon>
        <taxon>Entelegynae</taxon>
        <taxon>Araneoidea</taxon>
        <taxon>Araneidae</taxon>
        <taxon>Araneus</taxon>
    </lineage>
</organism>
<protein>
    <submittedName>
        <fullName evidence="1">Uncharacterized protein</fullName>
    </submittedName>
</protein>
<reference evidence="1 2" key="1">
    <citation type="journal article" date="2019" name="Sci. Rep.">
        <title>Orb-weaving spider Araneus ventricosus genome elucidates the spidroin gene catalogue.</title>
        <authorList>
            <person name="Kono N."/>
            <person name="Nakamura H."/>
            <person name="Ohtoshi R."/>
            <person name="Moran D.A.P."/>
            <person name="Shinohara A."/>
            <person name="Yoshida Y."/>
            <person name="Fujiwara M."/>
            <person name="Mori M."/>
            <person name="Tomita M."/>
            <person name="Arakawa K."/>
        </authorList>
    </citation>
    <scope>NUCLEOTIDE SEQUENCE [LARGE SCALE GENOMIC DNA]</scope>
</reference>
<dbReference type="Proteomes" id="UP000499080">
    <property type="component" value="Unassembled WGS sequence"/>
</dbReference>
<sequence>MRCVYYCFVKCSEFSLKYGVVVVEFSRPLVFIRSTHRSLDEINNQPQPANKQNNRPPQLYHQPKKTYLNRNSQNNSTLACIFHPTANLMSPIHAFLLLSPGTSHARDRSSVSVSQAQPRVRHTSNLASTASCKSTCDYSRTQNLV</sequence>
<accession>A0A4Y2LWA1</accession>
<name>A0A4Y2LWA1_ARAVE</name>